<dbReference type="InterPro" id="IPR054319">
    <property type="entry name" value="PspC-rel_ToastRack"/>
</dbReference>
<dbReference type="InterPro" id="IPR007168">
    <property type="entry name" value="Phageshock_PspC_N"/>
</dbReference>
<dbReference type="Pfam" id="PF04024">
    <property type="entry name" value="PspC"/>
    <property type="match status" value="2"/>
</dbReference>
<feature type="transmembrane region" description="Helical" evidence="6">
    <location>
        <begin position="280"/>
        <end position="303"/>
    </location>
</feature>
<comment type="caution">
    <text evidence="11">The sequence shown here is derived from an EMBL/GenBank/DDBJ whole genome shotgun (WGS) entry which is preliminary data.</text>
</comment>
<dbReference type="Proteomes" id="UP000611723">
    <property type="component" value="Unassembled WGS sequence"/>
</dbReference>
<evidence type="ECO:0000256" key="1">
    <source>
        <dbReference type="ARBA" id="ARBA00004162"/>
    </source>
</evidence>
<comment type="subcellular location">
    <subcellularLocation>
        <location evidence="1">Cell membrane</location>
        <topology evidence="1">Single-pass membrane protein</topology>
    </subcellularLocation>
</comment>
<feature type="domain" description="Phage shock protein PspC N-terminal" evidence="7">
    <location>
        <begin position="112"/>
        <end position="175"/>
    </location>
</feature>
<name>A0A934WXB9_9BACT</name>
<gene>
    <name evidence="11" type="ORF">JKA74_07355</name>
</gene>
<feature type="transmembrane region" description="Helical" evidence="6">
    <location>
        <begin position="217"/>
        <end position="239"/>
    </location>
</feature>
<feature type="transmembrane region" description="Helical" evidence="6">
    <location>
        <begin position="122"/>
        <end position="141"/>
    </location>
</feature>
<accession>A0A934WXB9</accession>
<organism evidence="11 12">
    <name type="scientific">Marivirga aurantiaca</name>
    <dbReference type="NCBI Taxonomy" id="2802615"/>
    <lineage>
        <taxon>Bacteria</taxon>
        <taxon>Pseudomonadati</taxon>
        <taxon>Bacteroidota</taxon>
        <taxon>Cytophagia</taxon>
        <taxon>Cytophagales</taxon>
        <taxon>Marivirgaceae</taxon>
        <taxon>Marivirga</taxon>
    </lineage>
</organism>
<evidence type="ECO:0000313" key="12">
    <source>
        <dbReference type="Proteomes" id="UP000611723"/>
    </source>
</evidence>
<evidence type="ECO:0000259" key="9">
    <source>
        <dbReference type="Pfam" id="PF22571"/>
    </source>
</evidence>
<evidence type="ECO:0000259" key="7">
    <source>
        <dbReference type="Pfam" id="PF04024"/>
    </source>
</evidence>
<keyword evidence="12" id="KW-1185">Reference proteome</keyword>
<evidence type="ECO:0000256" key="6">
    <source>
        <dbReference type="SAM" id="Phobius"/>
    </source>
</evidence>
<dbReference type="Pfam" id="PF10988">
    <property type="entry name" value="DUF2807"/>
    <property type="match status" value="1"/>
</dbReference>
<evidence type="ECO:0000259" key="8">
    <source>
        <dbReference type="Pfam" id="PF10988"/>
    </source>
</evidence>
<keyword evidence="5 6" id="KW-0472">Membrane</keyword>
<dbReference type="PANTHER" id="PTHR33885">
    <property type="entry name" value="PHAGE SHOCK PROTEIN C"/>
    <property type="match status" value="1"/>
</dbReference>
<dbReference type="EMBL" id="JAEQBW010000002">
    <property type="protein sequence ID" value="MBK6264848.1"/>
    <property type="molecule type" value="Genomic_DNA"/>
</dbReference>
<dbReference type="InterPro" id="IPR054321">
    <property type="entry name" value="PspC-rel_TM"/>
</dbReference>
<evidence type="ECO:0000256" key="4">
    <source>
        <dbReference type="ARBA" id="ARBA00022989"/>
    </source>
</evidence>
<reference evidence="11" key="1">
    <citation type="submission" date="2021-01" db="EMBL/GenBank/DDBJ databases">
        <title>Marivirga aurantiaca sp. nov., isolated from intertidal surface sediments.</title>
        <authorList>
            <person name="Zhang M."/>
        </authorList>
    </citation>
    <scope>NUCLEOTIDE SEQUENCE</scope>
    <source>
        <strain evidence="11">S37H4</strain>
    </source>
</reference>
<feature type="domain" description="Phage shock protein PspC N-terminal" evidence="7">
    <location>
        <begin position="186"/>
        <end position="242"/>
    </location>
</feature>
<evidence type="ECO:0000256" key="2">
    <source>
        <dbReference type="ARBA" id="ARBA00022475"/>
    </source>
</evidence>
<feature type="domain" description="Putative auto-transporter adhesin head GIN" evidence="8">
    <location>
        <begin position="614"/>
        <end position="797"/>
    </location>
</feature>
<evidence type="ECO:0000313" key="11">
    <source>
        <dbReference type="EMBL" id="MBK6264848.1"/>
    </source>
</evidence>
<dbReference type="InterPro" id="IPR052027">
    <property type="entry name" value="PspC"/>
</dbReference>
<protein>
    <submittedName>
        <fullName evidence="11">PspC domain-containing protein</fullName>
    </submittedName>
</protein>
<dbReference type="InterPro" id="IPR021255">
    <property type="entry name" value="DUF2807"/>
</dbReference>
<dbReference type="AlphaFoldDB" id="A0A934WXB9"/>
<feature type="domain" description="PspC-related ToastRack" evidence="10">
    <location>
        <begin position="468"/>
        <end position="581"/>
    </location>
</feature>
<sequence>MKKNISINIGGIIFHVEEDGFEALKKYLDTINHYFSDFEDSQEIINDIENRIAEIFLSKLKDDKQVISYEDIQSLMATLGSIEDFKKAEEQTEEKEASYENKSAYEESGEPRKLYRDVQRKILGGVAAGIAHYFNVDALWIRLAMLLLFIGTSFANGFSLFVALVYIVCWIFLPSNPFLKEDEKVKKFYRSEDNKVIAGVAKGLSAYFGVDVAVIRIIFVLLLIPGGAGFFIYLVLWLITPYARTVTQKMQMEGTPITLSNIEQNIKSGLNVKEGEETPIVKVLLFPFRLIAIILNGMAKALGPVLNFVVEAIRVVMGIVLLVFGLVASVSVVIATLISQGIVANSDYFHFGDIPYQLISNTIPSELIIAIVILLLIPAIFISIAGISVLAKRWVLNKTVGFSLLGVWVLGIIMSAILIPATALKFSKEATVTEVETFKIEDKIAVLKVNEAGYEDRPYTRITLKGYEGNEFKLEKNFEAKGSTRMEAEENAKMVTHHVELREDSVLWIDLNFRFNEDAIFRAQSLRMTLYIPYNQPFQMDRKMRYLLRNTIYINGYNVKQIPYNTWMFNEEGLQCLSCEQTSARVISGESDSFYEAPFYINDNIAPVIYNFDDFDRISGATGLFLEIHQGDEYQVAVFSDEDDLDDLQITNRNGKLRLSYSSSGWKWRNTVPDIKCVITLPELEKLELSSGAVAHVVDFNAQDFHAELSSAAKVYAKGIFKNVEIDLSSASKAILGGKTDYLNADLSSAAKVEAFDLIANKGRVDVSSAAKAEVTVKENLNAQASSAGIINYEGNPQVSSNSSSGGQIKREN</sequence>
<keyword evidence="2" id="KW-1003">Cell membrane</keyword>
<keyword evidence="3 6" id="KW-0812">Transmembrane</keyword>
<dbReference type="Gene3D" id="2.160.20.120">
    <property type="match status" value="1"/>
</dbReference>
<dbReference type="PANTHER" id="PTHR33885:SF3">
    <property type="entry name" value="PHAGE SHOCK PROTEIN C"/>
    <property type="match status" value="1"/>
</dbReference>
<evidence type="ECO:0000259" key="10">
    <source>
        <dbReference type="Pfam" id="PF22744"/>
    </source>
</evidence>
<feature type="transmembrane region" description="Helical" evidence="6">
    <location>
        <begin position="367"/>
        <end position="390"/>
    </location>
</feature>
<evidence type="ECO:0000256" key="3">
    <source>
        <dbReference type="ARBA" id="ARBA00022692"/>
    </source>
</evidence>
<evidence type="ECO:0000256" key="5">
    <source>
        <dbReference type="ARBA" id="ARBA00023136"/>
    </source>
</evidence>
<proteinExistence type="predicted"/>
<dbReference type="GO" id="GO:0005886">
    <property type="term" value="C:plasma membrane"/>
    <property type="evidence" value="ECO:0007669"/>
    <property type="project" value="UniProtKB-SubCell"/>
</dbReference>
<dbReference type="Pfam" id="PF22744">
    <property type="entry name" value="Toast-rack_PspC-Cterm"/>
    <property type="match status" value="1"/>
</dbReference>
<keyword evidence="4 6" id="KW-1133">Transmembrane helix</keyword>
<dbReference type="RefSeq" id="WP_201430514.1">
    <property type="nucleotide sequence ID" value="NZ_JAEQBW010000002.1"/>
</dbReference>
<dbReference type="Pfam" id="PF22571">
    <property type="entry name" value="LiaI-LiaF-TM_PspC"/>
    <property type="match status" value="1"/>
</dbReference>
<feature type="transmembrane region" description="Helical" evidence="6">
    <location>
        <begin position="147"/>
        <end position="173"/>
    </location>
</feature>
<feature type="domain" description="PspC-related transmembrane region" evidence="9">
    <location>
        <begin position="284"/>
        <end position="426"/>
    </location>
</feature>
<feature type="transmembrane region" description="Helical" evidence="6">
    <location>
        <begin position="402"/>
        <end position="424"/>
    </location>
</feature>
<feature type="transmembrane region" description="Helical" evidence="6">
    <location>
        <begin position="315"/>
        <end position="338"/>
    </location>
</feature>